<dbReference type="PANTHER" id="PTHR46388:SF2">
    <property type="entry name" value="NHL REPEAT-CONTAINING PROTEIN 2"/>
    <property type="match status" value="1"/>
</dbReference>
<proteinExistence type="predicted"/>
<dbReference type="InterPro" id="IPR013783">
    <property type="entry name" value="Ig-like_fold"/>
</dbReference>
<dbReference type="InterPro" id="IPR056822">
    <property type="entry name" value="TEN_NHL"/>
</dbReference>
<reference evidence="4 5" key="1">
    <citation type="submission" date="2018-11" db="EMBL/GenBank/DDBJ databases">
        <title>Whole genome sequence of Streptomyces paromomycinus NBRC 15454(T).</title>
        <authorList>
            <person name="Komaki H."/>
            <person name="Tamura T."/>
        </authorList>
    </citation>
    <scope>NUCLEOTIDE SEQUENCE [LARGE SCALE GENOMIC DNA]</scope>
    <source>
        <strain evidence="4 5">NBRC 15454</strain>
    </source>
</reference>
<evidence type="ECO:0000256" key="1">
    <source>
        <dbReference type="ARBA" id="ARBA00022737"/>
    </source>
</evidence>
<dbReference type="AlphaFoldDB" id="A0A401WDI8"/>
<dbReference type="RefSeq" id="WP_125057504.1">
    <property type="nucleotide sequence ID" value="NZ_BHZD01000001.1"/>
</dbReference>
<feature type="repeat" description="NHL" evidence="2">
    <location>
        <begin position="156"/>
        <end position="186"/>
    </location>
</feature>
<evidence type="ECO:0000259" key="3">
    <source>
        <dbReference type="Pfam" id="PF25021"/>
    </source>
</evidence>
<dbReference type="Gene3D" id="2.120.10.30">
    <property type="entry name" value="TolB, C-terminal domain"/>
    <property type="match status" value="2"/>
</dbReference>
<keyword evidence="5" id="KW-1185">Reference proteome</keyword>
<sequence length="768" mass="79706">MTAENSPGSGPQPGGLAQGAIATVAGNGQAGYVSDGGPATATQLNRPANVALDRDGNLYIADRFNHRVRKVTPQGVITTVAGNGTAGYVSDGGPATATRLNGPLDVAVDESGNLYIVEYDGNRVRKVDTRGVITTVAGNGQAGYMSDGGPATATRLNWPSGVTVDTAGNLYIADCFNHRVRKVDARGIITTVAGNGQAGYVSDGGPATATQLNQPTGVALDAAGNLYVTEYASHRVRKVDTRGIITTVAGNGQAGYVSDGGPATATQLNQPYFVTLDDAGSLYVADQSNHRIRKVTPDGIITTVAGNGTAGYVDDGGPAVATRLYYPSGVALDRAGNLYIADAYNNRVRGVTAVATMTPPPPPTADLYGEVVSSPSVQTGQEFDLGVRVKNRGPNPADGQYVTVVLTLADGLRGPVGTTGQRLTRTFAGQLLQPQQGSLDGVFRITVPGDTPPGQYTSTVEIQYGGDLNLKDNTCTLPVIVVVPQPPTDERALTITQDTVPQAAPGQRTVFNVKFDAADSRPVNPGDIVQRYTAPSGFTFPGQPTYAYYNTAQGVISGNLDYRVEDGGRALIVTANPHVNTTSSDTGPLYYTLPVQARPDAAAGTYQNGSASIGRHTPVQLTGTVTGSAHNETALRARQESVPQAAPGQSTTFNLEIRSLNDQPVNPGTIEQRFTAPTGFAFTGGASYGYYHVQPAVTGNLDTRLEDSGRTLLISSNPHVNTGSTDKTALIYTIGIRALADASPGTRSDDGSAALGRLTPVPLSAVVI</sequence>
<organism evidence="4 5">
    <name type="scientific">Streptomyces paromomycinus</name>
    <name type="common">Streptomyces rimosus subsp. paromomycinus</name>
    <dbReference type="NCBI Taxonomy" id="92743"/>
    <lineage>
        <taxon>Bacteria</taxon>
        <taxon>Bacillati</taxon>
        <taxon>Actinomycetota</taxon>
        <taxon>Actinomycetes</taxon>
        <taxon>Kitasatosporales</taxon>
        <taxon>Streptomycetaceae</taxon>
        <taxon>Streptomyces</taxon>
    </lineage>
</organism>
<keyword evidence="1" id="KW-0677">Repeat</keyword>
<name>A0A401WDI8_STREY</name>
<protein>
    <recommendedName>
        <fullName evidence="3">Teneurin NHL domain-containing protein</fullName>
    </recommendedName>
</protein>
<gene>
    <name evidence="4" type="ORF">GKJPGBOP_07144</name>
</gene>
<feature type="domain" description="Teneurin NHL" evidence="3">
    <location>
        <begin position="146"/>
        <end position="195"/>
    </location>
</feature>
<comment type="caution">
    <text evidence="4">The sequence shown here is derived from an EMBL/GenBank/DDBJ whole genome shotgun (WGS) entry which is preliminary data.</text>
</comment>
<dbReference type="InterPro" id="IPR001258">
    <property type="entry name" value="NHL_repeat"/>
</dbReference>
<feature type="domain" description="Teneurin NHL" evidence="3">
    <location>
        <begin position="202"/>
        <end position="251"/>
    </location>
</feature>
<feature type="domain" description="Teneurin NHL" evidence="3">
    <location>
        <begin position="90"/>
        <end position="139"/>
    </location>
</feature>
<dbReference type="EMBL" id="BHZD01000001">
    <property type="protein sequence ID" value="GCD47378.1"/>
    <property type="molecule type" value="Genomic_DNA"/>
</dbReference>
<feature type="repeat" description="NHL" evidence="2">
    <location>
        <begin position="255"/>
        <end position="298"/>
    </location>
</feature>
<dbReference type="InterPro" id="IPR011042">
    <property type="entry name" value="6-blade_b-propeller_TolB-like"/>
</dbReference>
<dbReference type="Gene3D" id="2.40.10.500">
    <property type="match status" value="1"/>
</dbReference>
<feature type="repeat" description="NHL" evidence="2">
    <location>
        <begin position="31"/>
        <end position="74"/>
    </location>
</feature>
<accession>A0A401WDI8</accession>
<dbReference type="PANTHER" id="PTHR46388">
    <property type="entry name" value="NHL REPEAT-CONTAINING PROTEIN 2"/>
    <property type="match status" value="1"/>
</dbReference>
<dbReference type="Gene3D" id="2.60.40.10">
    <property type="entry name" value="Immunoglobulins"/>
    <property type="match status" value="1"/>
</dbReference>
<feature type="repeat" description="NHL" evidence="2">
    <location>
        <begin position="199"/>
        <end position="242"/>
    </location>
</feature>
<dbReference type="GO" id="GO:0005975">
    <property type="term" value="P:carbohydrate metabolic process"/>
    <property type="evidence" value="ECO:0007669"/>
    <property type="project" value="UniProtKB-ARBA"/>
</dbReference>
<dbReference type="SUPFAM" id="SSF101898">
    <property type="entry name" value="NHL repeat"/>
    <property type="match status" value="1"/>
</dbReference>
<evidence type="ECO:0000256" key="2">
    <source>
        <dbReference type="PROSITE-ProRule" id="PRU00504"/>
    </source>
</evidence>
<dbReference type="Pfam" id="PF25021">
    <property type="entry name" value="TEN_NHL"/>
    <property type="match status" value="3"/>
</dbReference>
<dbReference type="PROSITE" id="PS51125">
    <property type="entry name" value="NHL"/>
    <property type="match status" value="4"/>
</dbReference>
<evidence type="ECO:0000313" key="5">
    <source>
        <dbReference type="Proteomes" id="UP000286746"/>
    </source>
</evidence>
<evidence type="ECO:0000313" key="4">
    <source>
        <dbReference type="EMBL" id="GCD47378.1"/>
    </source>
</evidence>
<dbReference type="Pfam" id="PF01436">
    <property type="entry name" value="NHL"/>
    <property type="match status" value="2"/>
</dbReference>
<dbReference type="Proteomes" id="UP000286746">
    <property type="component" value="Unassembled WGS sequence"/>
</dbReference>
<dbReference type="CDD" id="cd14953">
    <property type="entry name" value="NHL_like_1"/>
    <property type="match status" value="1"/>
</dbReference>